<dbReference type="Gene3D" id="2.130.10.10">
    <property type="entry name" value="YVTN repeat-like/Quinoprotein amine dehydrogenase"/>
    <property type="match status" value="1"/>
</dbReference>
<dbReference type="InterPro" id="IPR048382">
    <property type="entry name" value="BCAS3_WD40"/>
</dbReference>
<feature type="compositionally biased region" description="Basic residues" evidence="1">
    <location>
        <begin position="1021"/>
        <end position="1031"/>
    </location>
</feature>
<dbReference type="GO" id="GO:0006914">
    <property type="term" value="P:autophagy"/>
    <property type="evidence" value="ECO:0007669"/>
    <property type="project" value="InterPro"/>
</dbReference>
<dbReference type="InterPro" id="IPR036322">
    <property type="entry name" value="WD40_repeat_dom_sf"/>
</dbReference>
<dbReference type="PANTHER" id="PTHR13268:SF0">
    <property type="entry name" value="BCAS3 MICROTUBULE ASSOCIATED CELL MIGRATION FACTOR"/>
    <property type="match status" value="1"/>
</dbReference>
<gene>
    <name evidence="3" type="ORF">TPSB3V08_LOCUS3346</name>
</gene>
<dbReference type="AlphaFoldDB" id="A0A7R9CT10"/>
<feature type="region of interest" description="Disordered" evidence="1">
    <location>
        <begin position="768"/>
        <end position="798"/>
    </location>
</feature>
<dbReference type="Pfam" id="PF21034">
    <property type="entry name" value="BCAS3_WD40"/>
    <property type="match status" value="1"/>
</dbReference>
<organism evidence="3">
    <name type="scientific">Timema poppense</name>
    <name type="common">Walking stick</name>
    <dbReference type="NCBI Taxonomy" id="170557"/>
    <lineage>
        <taxon>Eukaryota</taxon>
        <taxon>Metazoa</taxon>
        <taxon>Ecdysozoa</taxon>
        <taxon>Arthropoda</taxon>
        <taxon>Hexapoda</taxon>
        <taxon>Insecta</taxon>
        <taxon>Pterygota</taxon>
        <taxon>Neoptera</taxon>
        <taxon>Polyneoptera</taxon>
        <taxon>Phasmatodea</taxon>
        <taxon>Timematodea</taxon>
        <taxon>Timematoidea</taxon>
        <taxon>Timematidae</taxon>
        <taxon>Timema</taxon>
    </lineage>
</organism>
<reference evidence="3" key="1">
    <citation type="submission" date="2020-11" db="EMBL/GenBank/DDBJ databases">
        <authorList>
            <person name="Tran Van P."/>
        </authorList>
    </citation>
    <scope>NUCLEOTIDE SEQUENCE</scope>
</reference>
<evidence type="ECO:0000313" key="3">
    <source>
        <dbReference type="EMBL" id="CAD7401948.1"/>
    </source>
</evidence>
<dbReference type="GO" id="GO:0042594">
    <property type="term" value="P:response to starvation"/>
    <property type="evidence" value="ECO:0007669"/>
    <property type="project" value="TreeGrafter"/>
</dbReference>
<evidence type="ECO:0000259" key="2">
    <source>
        <dbReference type="Pfam" id="PF21034"/>
    </source>
</evidence>
<dbReference type="EMBL" id="OD001459">
    <property type="protein sequence ID" value="CAD7401948.1"/>
    <property type="molecule type" value="Genomic_DNA"/>
</dbReference>
<feature type="domain" description="BCAS3 WD40" evidence="2">
    <location>
        <begin position="53"/>
        <end position="523"/>
    </location>
</feature>
<sequence length="1031" mass="111280">MSAESPRKSIRHGGYIVPPQPVSDRSIIENVAGFINEVVPQSYGSVPQGESKEVITWARFEYGDINDPALYPDISDDHSETPPLLLVLGYGTGVQVWAIPASGESTEILSWRQGVVRMLRILPTPTVTTTDSYSHKRPLIALCDGTGPGPQFCSLSFISLRTGDQVKNIKFKNPVSDVLANRRSVVVTFPERIAVFDASTLEDRLTVTTCYPCPGPNPNPVALGNRWLAYSERRLFPSRRSSGGTEGEGVQSYTATVLHVAKSFGKGLRELGETVATSLTGGVGGMTAQRGMTGAGSCVMAGPQGGPINCSNSDAVQAGIVTILDTQTTSPSSQREDQRSGDYSGPVSDVIAHFVAHSEPILALAFDPSGMLLLTADKRGHDFHLFRIQPHPGGPSLAAVHHLYTLHRGDTTAKVQDIAFAADSRWVAVSTMRGTTHVFPITPYGGTVGVRTHATPHVVNRLSRFHRSAGLTTDGRNSPIPYAASSGNYETVALSPAMPYPNPRLPPYPHPTVVLPLAQIRQPFSHSLLSTSASTSPNLVSQQPYHRNPSVRVLGRTQSSSDDGLPGGSVPLQMTTCFAPPRAWLVGSPTVPRDSSAKAHKRVVDSLFVMTCHGSLIEYDLEPKHASGVAKEKICDDTSIELEVHAKAQWLLLRQSTELPPPLPASNPLMALPDRLLPVTDTRQHSCDERWLSQVEIVTHAGPHRRLWMGPQFTFKTYTTSSGAPLSLLEMETVDVGIGHGSRPARSNPVNMPLSAGTRPIVPVLIESGSSSSYEQSPTLLEYKGDGGDSDGSTGPVESQLKEDLADAMMESPGITTRDTGRRVIVELRGELLTKRSSFPIEKVVNPLGTVITISMPFDDNESCHQTMHGVVYSPQHLKRTDQKILSTEENILEGGVRWPTDVKSSAVAVTGEKMNVELESDSSIQNLKGKLEIDKPFKTLETDLPQESVLTPSQDACSDQVNFTDMQPPVNVPLDAFENAGAAAFNLEPETIVIATEEEEENNVIGGGDAFNSSSQSLAKKSKKSKKKKR</sequence>
<dbReference type="SUPFAM" id="SSF50978">
    <property type="entry name" value="WD40 repeat-like"/>
    <property type="match status" value="1"/>
</dbReference>
<dbReference type="GO" id="GO:0005737">
    <property type="term" value="C:cytoplasm"/>
    <property type="evidence" value="ECO:0007669"/>
    <property type="project" value="TreeGrafter"/>
</dbReference>
<feature type="region of interest" description="Disordered" evidence="1">
    <location>
        <begin position="325"/>
        <end position="344"/>
    </location>
</feature>
<dbReference type="InterPro" id="IPR015943">
    <property type="entry name" value="WD40/YVTN_repeat-like_dom_sf"/>
</dbReference>
<dbReference type="PANTHER" id="PTHR13268">
    <property type="entry name" value="BREAST CARCINOMA AMPLIFIED SEQUENCE 3"/>
    <property type="match status" value="1"/>
</dbReference>
<proteinExistence type="predicted"/>
<protein>
    <recommendedName>
        <fullName evidence="2">BCAS3 WD40 domain-containing protein</fullName>
    </recommendedName>
</protein>
<feature type="region of interest" description="Disordered" evidence="1">
    <location>
        <begin position="1004"/>
        <end position="1031"/>
    </location>
</feature>
<name>A0A7R9CT10_TIMPO</name>
<dbReference type="InterPro" id="IPR045142">
    <property type="entry name" value="BCAS3-like"/>
</dbReference>
<accession>A0A7R9CT10</accession>
<evidence type="ECO:0000256" key="1">
    <source>
        <dbReference type="SAM" id="MobiDB-lite"/>
    </source>
</evidence>